<evidence type="ECO:0000256" key="1">
    <source>
        <dbReference type="SAM" id="Coils"/>
    </source>
</evidence>
<feature type="coiled-coil region" evidence="1">
    <location>
        <begin position="39"/>
        <end position="66"/>
    </location>
</feature>
<keyword evidence="3" id="KW-1185">Reference proteome</keyword>
<name>A0ABR3J3F8_9AGAR</name>
<dbReference type="EMBL" id="JASNQZ010000012">
    <property type="protein sequence ID" value="KAL0950033.1"/>
    <property type="molecule type" value="Genomic_DNA"/>
</dbReference>
<reference evidence="3" key="1">
    <citation type="submission" date="2024-06" db="EMBL/GenBank/DDBJ databases">
        <title>Multi-omics analyses provide insights into the biosynthesis of the anticancer antibiotic pleurotin in Hohenbuehelia grisea.</title>
        <authorList>
            <person name="Weaver J.A."/>
            <person name="Alberti F."/>
        </authorList>
    </citation>
    <scope>NUCLEOTIDE SEQUENCE [LARGE SCALE GENOMIC DNA]</scope>
    <source>
        <strain evidence="3">T-177</strain>
    </source>
</reference>
<comment type="caution">
    <text evidence="2">The sequence shown here is derived from an EMBL/GenBank/DDBJ whole genome shotgun (WGS) entry which is preliminary data.</text>
</comment>
<protein>
    <recommendedName>
        <fullName evidence="4">F-box domain-containing protein</fullName>
    </recommendedName>
</protein>
<sequence length="272" mass="30638">MGEDMQTSPFASALGTSYIPSMSEIDIIRTHIERPIGECDDLQKQIDDAQSKLDALIAQRDEVQSYVQSHKALTSLGRRLPGDVLAEIFLQCLPTEHNPACHVDEPPLLFGRVCRSWREVSMSTPRLWAAIHIVVPRVTSPKVYSHLIRARCAGIRAWLTRSGGLPLSISLVLGPERFYVPRSNCWNPAPPKTDFKTFFSVLMDFSRRWKILKLAVADDIVPSLSSVVDTPLLETLKLLELNDRYYQPSTSLLQRNTVINFSRVHPDCVTSL</sequence>
<evidence type="ECO:0000313" key="2">
    <source>
        <dbReference type="EMBL" id="KAL0950033.1"/>
    </source>
</evidence>
<proteinExistence type="predicted"/>
<dbReference type="Proteomes" id="UP001556367">
    <property type="component" value="Unassembled WGS sequence"/>
</dbReference>
<evidence type="ECO:0000313" key="3">
    <source>
        <dbReference type="Proteomes" id="UP001556367"/>
    </source>
</evidence>
<gene>
    <name evidence="2" type="ORF">HGRIS_010041</name>
</gene>
<evidence type="ECO:0008006" key="4">
    <source>
        <dbReference type="Google" id="ProtNLM"/>
    </source>
</evidence>
<keyword evidence="1" id="KW-0175">Coiled coil</keyword>
<organism evidence="2 3">
    <name type="scientific">Hohenbuehelia grisea</name>
    <dbReference type="NCBI Taxonomy" id="104357"/>
    <lineage>
        <taxon>Eukaryota</taxon>
        <taxon>Fungi</taxon>
        <taxon>Dikarya</taxon>
        <taxon>Basidiomycota</taxon>
        <taxon>Agaricomycotina</taxon>
        <taxon>Agaricomycetes</taxon>
        <taxon>Agaricomycetidae</taxon>
        <taxon>Agaricales</taxon>
        <taxon>Pleurotineae</taxon>
        <taxon>Pleurotaceae</taxon>
        <taxon>Hohenbuehelia</taxon>
    </lineage>
</organism>
<accession>A0ABR3J3F8</accession>